<dbReference type="EMBL" id="BAAAMY010000001">
    <property type="protein sequence ID" value="GAA1904063.1"/>
    <property type="molecule type" value="Genomic_DNA"/>
</dbReference>
<dbReference type="Pfam" id="PF01425">
    <property type="entry name" value="Amidase"/>
    <property type="match status" value="1"/>
</dbReference>
<reference evidence="4 5" key="1">
    <citation type="journal article" date="2019" name="Int. J. Syst. Evol. Microbiol.">
        <title>The Global Catalogue of Microorganisms (GCM) 10K type strain sequencing project: providing services to taxonomists for standard genome sequencing and annotation.</title>
        <authorList>
            <consortium name="The Broad Institute Genomics Platform"/>
            <consortium name="The Broad Institute Genome Sequencing Center for Infectious Disease"/>
            <person name="Wu L."/>
            <person name="Ma J."/>
        </authorList>
    </citation>
    <scope>NUCLEOTIDE SEQUENCE [LARGE SCALE GENOMIC DNA]</scope>
    <source>
        <strain evidence="4 5">JCM 14046</strain>
    </source>
</reference>
<evidence type="ECO:0000256" key="1">
    <source>
        <dbReference type="SAM" id="SignalP"/>
    </source>
</evidence>
<dbReference type="InterPro" id="IPR032109">
    <property type="entry name" value="Big_3_5"/>
</dbReference>
<name>A0ABN2NVY7_9ACTN</name>
<dbReference type="InterPro" id="IPR036928">
    <property type="entry name" value="AS_sf"/>
</dbReference>
<feature type="signal peptide" evidence="1">
    <location>
        <begin position="1"/>
        <end position="19"/>
    </location>
</feature>
<dbReference type="SUPFAM" id="SSF75304">
    <property type="entry name" value="Amidase signature (AS) enzymes"/>
    <property type="match status" value="1"/>
</dbReference>
<feature type="chain" id="PRO_5046732015" description="Amidase" evidence="1">
    <location>
        <begin position="20"/>
        <end position="993"/>
    </location>
</feature>
<evidence type="ECO:0000259" key="2">
    <source>
        <dbReference type="Pfam" id="PF01425"/>
    </source>
</evidence>
<dbReference type="Gene3D" id="3.90.1300.10">
    <property type="entry name" value="Amidase signature (AS) domain"/>
    <property type="match status" value="1"/>
</dbReference>
<dbReference type="PANTHER" id="PTHR42678">
    <property type="entry name" value="AMIDASE"/>
    <property type="match status" value="1"/>
</dbReference>
<evidence type="ECO:0000313" key="4">
    <source>
        <dbReference type="EMBL" id="GAA1904063.1"/>
    </source>
</evidence>
<accession>A0ABN2NVY7</accession>
<organism evidence="4 5">
    <name type="scientific">Nocardioides lentus</name>
    <dbReference type="NCBI Taxonomy" id="338077"/>
    <lineage>
        <taxon>Bacteria</taxon>
        <taxon>Bacillati</taxon>
        <taxon>Actinomycetota</taxon>
        <taxon>Actinomycetes</taxon>
        <taxon>Propionibacteriales</taxon>
        <taxon>Nocardioidaceae</taxon>
        <taxon>Nocardioides</taxon>
    </lineage>
</organism>
<proteinExistence type="predicted"/>
<evidence type="ECO:0000313" key="5">
    <source>
        <dbReference type="Proteomes" id="UP001501612"/>
    </source>
</evidence>
<dbReference type="Gene3D" id="2.60.40.10">
    <property type="entry name" value="Immunoglobulins"/>
    <property type="match status" value="1"/>
</dbReference>
<evidence type="ECO:0000259" key="3">
    <source>
        <dbReference type="Pfam" id="PF16640"/>
    </source>
</evidence>
<comment type="caution">
    <text evidence="4">The sequence shown here is derived from an EMBL/GenBank/DDBJ whole genome shotgun (WGS) entry which is preliminary data.</text>
</comment>
<dbReference type="Pfam" id="PF16640">
    <property type="entry name" value="Big_3_5"/>
    <property type="match status" value="1"/>
</dbReference>
<feature type="domain" description="Amidase" evidence="2">
    <location>
        <begin position="342"/>
        <end position="782"/>
    </location>
</feature>
<sequence>MRGVSAAAVAALVSGGLYAGAPAQAISTVTTDNGATWNVNDARRPGLDTGSIRNVTQSRMEAFGSLFLNTSDGADEPRMDDQMLRGFGLTPTGGGGYTSTRAVRLGDVAVTRRLEIDAASGAAMFFDTFTSTATEPQRVEVSFGGSLGYGVAPGTQGAVRASGDGDTELDTDDEWAVAAPDGANLRATGVVLGSPGGQPLDRLGDQQNDPFATAYETTGSDANDPGFVRALDLEPGETESLAHFVVVGATGATAATITATEALAATPDFGDLSVDETCTLVNWDLAEVPGFDPASCAGAQPIQLPDAQTDPEAGTDVAYDVVGRTIDELSADLADGTVTSVELTQAYLDRIAAYDGGALGFNAFITVAEDALAQAREADAARAAGEDGALLGIPLSIKDNYDTFDMPTTNGTRALADWRPDTDAFQVAALRRAGAVIIGKTTLSEFANSGSFSESGFKQAWNGLYPSKTSFGSSGGSATSVATSMAAATMGSQTGVSLYAPTTGAGLTTFRGTDGLTSTGGILPLTWASDFGGPIARTVTDLAHLLDATATRTTGNNPDDLLTSRVDNSLRPEAFSPALDADALAGKTIGFLPSSFQSTSVADDTAGPVALAQARQALTAAGATVTEMTGSATNPPSTTTGSASVEGWERYIAEHPDFPFADRNGILGSPQNLPYNVSNPSSATGLDDANTEAFLARRDTYKANVAAWMDANDVDAVIYPGFLTSAGNNDASSAVLSSDRASGVLTSAAGVPTVVVPIGANDDGQSNAIQIVGRAWSDAEVLGMGYALEQEAQADPLSDYAPALPFSGPAESVTTVSLDRTAAPFGATVPATVTVDSDPAATGPVSVEVAGRTVVGTLDGGVAEVELPDDIPVGTHVVTASYAGTETVAASEATAQLRVNRARPVVRGNLPRQSVNASVRAPFVIVLRAPAAAEVAVQNGGRVLLTREVPSDGRVRVTLPRLGAGTYDLRARVLPNESLTGARSEPVRLRVRR</sequence>
<feature type="domain" description="Bacterial Ig-like" evidence="3">
    <location>
        <begin position="819"/>
        <end position="899"/>
    </location>
</feature>
<keyword evidence="5" id="KW-1185">Reference proteome</keyword>
<keyword evidence="1" id="KW-0732">Signal</keyword>
<dbReference type="Proteomes" id="UP001501612">
    <property type="component" value="Unassembled WGS sequence"/>
</dbReference>
<dbReference type="InterPro" id="IPR023631">
    <property type="entry name" value="Amidase_dom"/>
</dbReference>
<gene>
    <name evidence="4" type="ORF">GCM10009737_00950</name>
</gene>
<evidence type="ECO:0008006" key="6">
    <source>
        <dbReference type="Google" id="ProtNLM"/>
    </source>
</evidence>
<protein>
    <recommendedName>
        <fullName evidence="6">Amidase</fullName>
    </recommendedName>
</protein>
<dbReference type="PANTHER" id="PTHR42678:SF34">
    <property type="entry name" value="OS04G0183300 PROTEIN"/>
    <property type="match status" value="1"/>
</dbReference>
<dbReference type="InterPro" id="IPR013783">
    <property type="entry name" value="Ig-like_fold"/>
</dbReference>